<dbReference type="EMBL" id="RDPI01000019">
    <property type="protein sequence ID" value="MBF4374466.1"/>
    <property type="molecule type" value="Genomic_DNA"/>
</dbReference>
<dbReference type="Proteomes" id="UP000726136">
    <property type="component" value="Unassembled WGS sequence"/>
</dbReference>
<dbReference type="AlphaFoldDB" id="A0A7U6FS65"/>
<evidence type="ECO:0000313" key="3">
    <source>
        <dbReference type="EMBL" id="MBF4374466.1"/>
    </source>
</evidence>
<name>A0A7U6FS65_VIBAN</name>
<dbReference type="InterPro" id="IPR021781">
    <property type="entry name" value="RctB_central_dom"/>
</dbReference>
<dbReference type="EMBL" id="CP034672">
    <property type="protein sequence ID" value="AZS26321.1"/>
    <property type="molecule type" value="Genomic_DNA"/>
</dbReference>
<evidence type="ECO:0000313" key="5">
    <source>
        <dbReference type="Proteomes" id="UP000726136"/>
    </source>
</evidence>
<proteinExistence type="predicted"/>
<feature type="domain" description="Replication initiator protein RctB central region" evidence="1">
    <location>
        <begin position="189"/>
        <end position="476"/>
    </location>
</feature>
<dbReference type="Proteomes" id="UP000256923">
    <property type="component" value="Chromosome 1"/>
</dbReference>
<evidence type="ECO:0000313" key="2">
    <source>
        <dbReference type="EMBL" id="AZS26321.1"/>
    </source>
</evidence>
<reference evidence="2 4" key="1">
    <citation type="submission" date="2018-12" db="EMBL/GenBank/DDBJ databases">
        <title>Characterization and Draft Genome of Vibrio anguillarum J360 Marine Pathogen Isolated from an Outbreak in Lumpfish (Cyclopterus lumpus).</title>
        <authorList>
            <person name="Vasquez J.I."/>
            <person name="Cao T."/>
            <person name="Chakraborty S."/>
            <person name="Gnanagobal H."/>
            <person name="Wescot J."/>
            <person name="Boyce D."/>
            <person name="Santander J."/>
        </authorList>
    </citation>
    <scope>NUCLEOTIDE SEQUENCE [LARGE SCALE GENOMIC DNA]</scope>
    <source>
        <strain evidence="2 4">J360</strain>
    </source>
</reference>
<reference evidence="3 5" key="2">
    <citation type="journal article" date="2021" name="PeerJ">
        <title>Analysis of 44 Vibrio anguillarum genomes reveals high genetic diversity.</title>
        <authorList>
            <person name="Hansen M.J."/>
            <person name="Dalsgaard I."/>
        </authorList>
    </citation>
    <scope>NUCLEOTIDE SEQUENCE [LARGE SCALE GENOMIC DNA]</scope>
    <source>
        <strain evidence="3 5">040915-1/1B</strain>
    </source>
</reference>
<accession>A0A7U6FS65</accession>
<gene>
    <name evidence="2" type="ORF">DYL72_15545</name>
    <name evidence="3" type="ORF">EAY46_15460</name>
</gene>
<evidence type="ECO:0000259" key="1">
    <source>
        <dbReference type="Pfam" id="PF11826"/>
    </source>
</evidence>
<keyword evidence="5" id="KW-1185">Reference proteome</keyword>
<organism evidence="2 4">
    <name type="scientific">Vibrio anguillarum</name>
    <name type="common">Listonella anguillarum</name>
    <dbReference type="NCBI Taxonomy" id="55601"/>
    <lineage>
        <taxon>Bacteria</taxon>
        <taxon>Pseudomonadati</taxon>
        <taxon>Pseudomonadota</taxon>
        <taxon>Gammaproteobacteria</taxon>
        <taxon>Vibrionales</taxon>
        <taxon>Vibrionaceae</taxon>
        <taxon>Vibrio</taxon>
    </lineage>
</organism>
<evidence type="ECO:0000313" key="4">
    <source>
        <dbReference type="Proteomes" id="UP000256923"/>
    </source>
</evidence>
<dbReference type="Pfam" id="PF11826">
    <property type="entry name" value="RctB_central"/>
    <property type="match status" value="1"/>
</dbReference>
<protein>
    <submittedName>
        <fullName evidence="2">DUF3346 domain-containing protein</fullName>
    </submittedName>
</protein>
<sequence>MNWRKKQMNKSPALTIKSRKITDGSFVFYDPTKLLPSLDEIESTVIITPVQKELISLILSFSNEVNEEHTVLISEMLNSTGLKPITFYKRMEALVKNKLLIPIPFKYYHSDKTGRSKAYVLTLDDRAKVHSELKIERNSQTNHSYRSNAKEIQSAYRSEFFETQSALNHPIISHKNSYIYEQLIDAVPTKSDTKSIVKKFKVASESLTAQIRSHTRIINMDDLKTYYALLTLTYHYHVYVKNHQLDKMQLPVNRTPIHIDDVLDLTYPNRKREANKRVRYNSAAHNKARGSFKALKDTTFEIVGKTDLDILNMKVNGFTSKEFRLVKQLSAFSKQDATIENNQMNFGEKATIFIVEFPDQVFDSLMTDPNLFVFPKELLGLPPMLFGLYLKLRSIINAPTKDEVVTGSIKLALLHQSLAQRQTFEIFRSTFINELRRLKRFTHESISYQHDTQKDEHFINLFGYHMVFQGREDNIFVRLDIDEFLRCCDIQKSTQRAPTKKNQLSATFNPLRSLQSTMVRNTIDRLIVKVNKYHIDISIDPEETPSQVTRYCDVNRTVSSLSEKLGVGADQLTMFFEDKLPKLHQLTVKGRVLTPDDLSLLDDMFENEFSTTSLILSLSRKRRLHDELLSVLDGEQTEFSADFKEQLIESCQQYAA</sequence>